<comment type="subcellular location">
    <subcellularLocation>
        <location evidence="1">Mitochondrion inner membrane</location>
        <topology evidence="1">Peripheral membrane protein</topology>
        <orientation evidence="1">Intermembrane side</orientation>
    </subcellularLocation>
    <subcellularLocation>
        <location evidence="10">Mitochondrion outer membrane</location>
        <topology evidence="10">Peripheral membrane protein</topology>
        <orientation evidence="10">Intermembrane side</orientation>
    </subcellularLocation>
</comment>
<dbReference type="GO" id="GO:0005743">
    <property type="term" value="C:mitochondrial inner membrane"/>
    <property type="evidence" value="ECO:0007669"/>
    <property type="project" value="UniProtKB-SubCell"/>
</dbReference>
<dbReference type="PANTHER" id="PTHR12497">
    <property type="entry name" value="TAZ PROTEIN TAFAZZIN"/>
    <property type="match status" value="1"/>
</dbReference>
<dbReference type="SUPFAM" id="SSF69593">
    <property type="entry name" value="Glycerol-3-phosphate (1)-acyltransferase"/>
    <property type="match status" value="1"/>
</dbReference>
<evidence type="ECO:0000313" key="15">
    <source>
        <dbReference type="Proteomes" id="UP000800235"/>
    </source>
</evidence>
<evidence type="ECO:0000256" key="4">
    <source>
        <dbReference type="ARBA" id="ARBA00022787"/>
    </source>
</evidence>
<comment type="similarity">
    <text evidence="2 12">Belongs to the taffazin family.</text>
</comment>
<evidence type="ECO:0000256" key="1">
    <source>
        <dbReference type="ARBA" id="ARBA00004137"/>
    </source>
</evidence>
<evidence type="ECO:0000256" key="12">
    <source>
        <dbReference type="RuleBase" id="RU365062"/>
    </source>
</evidence>
<proteinExistence type="inferred from homology"/>
<keyword evidence="15" id="KW-1185">Reference proteome</keyword>
<dbReference type="InterPro" id="IPR002123">
    <property type="entry name" value="Plipid/glycerol_acylTrfase"/>
</dbReference>
<evidence type="ECO:0000256" key="2">
    <source>
        <dbReference type="ARBA" id="ARBA00010524"/>
    </source>
</evidence>
<keyword evidence="8" id="KW-0472">Membrane</keyword>
<dbReference type="InterPro" id="IPR000872">
    <property type="entry name" value="Tafazzin"/>
</dbReference>
<keyword evidence="4" id="KW-1000">Mitochondrion outer membrane</keyword>
<dbReference type="SMART" id="SM00563">
    <property type="entry name" value="PlsC"/>
    <property type="match status" value="1"/>
</dbReference>
<dbReference type="GO" id="GO:0007007">
    <property type="term" value="P:inner mitochondrial membrane organization"/>
    <property type="evidence" value="ECO:0007669"/>
    <property type="project" value="TreeGrafter"/>
</dbReference>
<feature type="domain" description="Phospholipid/glycerol acyltransferase" evidence="13">
    <location>
        <begin position="64"/>
        <end position="248"/>
    </location>
</feature>
<evidence type="ECO:0000259" key="13">
    <source>
        <dbReference type="SMART" id="SM00563"/>
    </source>
</evidence>
<name>A0A9P4P0R4_9PEZI</name>
<evidence type="ECO:0000256" key="3">
    <source>
        <dbReference type="ARBA" id="ARBA00022679"/>
    </source>
</evidence>
<evidence type="ECO:0000256" key="6">
    <source>
        <dbReference type="ARBA" id="ARBA00023098"/>
    </source>
</evidence>
<dbReference type="Proteomes" id="UP000800235">
    <property type="component" value="Unassembled WGS sequence"/>
</dbReference>
<keyword evidence="6" id="KW-0443">Lipid metabolism</keyword>
<evidence type="ECO:0000256" key="8">
    <source>
        <dbReference type="ARBA" id="ARBA00023136"/>
    </source>
</evidence>
<evidence type="ECO:0000256" key="10">
    <source>
        <dbReference type="ARBA" id="ARBA00024323"/>
    </source>
</evidence>
<keyword evidence="9" id="KW-0012">Acyltransferase</keyword>
<evidence type="ECO:0000313" key="14">
    <source>
        <dbReference type="EMBL" id="KAF2434579.1"/>
    </source>
</evidence>
<sequence>MATEENSATPSLPWRVASTVTLSLVGVISKTFLTFATKKEVYGLDGFVELLDRRRDVSERERGLLTVSNHLSVVDDPVIWGLLPLRHFSPQTIRWSLGSHDICFTGSAVTTFFSLGQVLPTHRKLHSPYGGLFQPTITQCIRLLSRGPFTTPTPPHPLWPSKRHSEQHNDISDPFTDPTYTYSTTGTDVFRAPSSDARNRYSWLHIFPEGKVHQRLDRNMRYFKWGVARLILEADACPEVVPMWIEGFDSIMHEARPAPRWFPRLGRKVSITFGEPVSETVWAGFRERWKRLKAREKMDNAALGVLNNELMTGKESAELRMEVTKEVREQVLKLRRRRGWADEDPKAGVWSTYLEEGGKYYEGQMEDGSWIKDT</sequence>
<evidence type="ECO:0000256" key="5">
    <source>
        <dbReference type="ARBA" id="ARBA00022792"/>
    </source>
</evidence>
<dbReference type="EMBL" id="MU007016">
    <property type="protein sequence ID" value="KAF2434579.1"/>
    <property type="molecule type" value="Genomic_DNA"/>
</dbReference>
<dbReference type="GO" id="GO:0035965">
    <property type="term" value="P:cardiolipin acyl-chain remodeling"/>
    <property type="evidence" value="ECO:0007669"/>
    <property type="project" value="TreeGrafter"/>
</dbReference>
<evidence type="ECO:0000256" key="9">
    <source>
        <dbReference type="ARBA" id="ARBA00023315"/>
    </source>
</evidence>
<evidence type="ECO:0000256" key="7">
    <source>
        <dbReference type="ARBA" id="ARBA00023128"/>
    </source>
</evidence>
<comment type="caution">
    <text evidence="14">The sequence shown here is derived from an EMBL/GenBank/DDBJ whole genome shotgun (WGS) entry which is preliminary data.</text>
</comment>
<dbReference type="OrthoDB" id="193467at2759"/>
<gene>
    <name evidence="14" type="ORF">EJ08DRAFT_730776</name>
</gene>
<keyword evidence="3" id="KW-0808">Transferase</keyword>
<dbReference type="PRINTS" id="PR00979">
    <property type="entry name" value="TAFAZZIN"/>
</dbReference>
<evidence type="ECO:0000256" key="11">
    <source>
        <dbReference type="ARBA" id="ARBA00047906"/>
    </source>
</evidence>
<comment type="catalytic activity">
    <reaction evidence="11">
        <text>1'-[1,2-diacyl-sn-glycero-3-phospho],3'-[1-acyl-sn-glycero-3-phospho]-glycerol + a 1,2-diacyl-sn-glycero-3-phosphocholine = a cardiolipin + a 1-acyl-sn-glycero-3-phosphocholine</text>
        <dbReference type="Rhea" id="RHEA:33731"/>
        <dbReference type="ChEBI" id="CHEBI:57643"/>
        <dbReference type="ChEBI" id="CHEBI:58168"/>
        <dbReference type="ChEBI" id="CHEBI:62237"/>
        <dbReference type="ChEBI" id="CHEBI:64743"/>
    </reaction>
    <physiologicalReaction direction="left-to-right" evidence="11">
        <dbReference type="Rhea" id="RHEA:33732"/>
    </physiologicalReaction>
    <physiologicalReaction direction="right-to-left" evidence="11">
        <dbReference type="Rhea" id="RHEA:33733"/>
    </physiologicalReaction>
</comment>
<dbReference type="GO" id="GO:0005741">
    <property type="term" value="C:mitochondrial outer membrane"/>
    <property type="evidence" value="ECO:0007669"/>
    <property type="project" value="UniProtKB-SubCell"/>
</dbReference>
<dbReference type="CDD" id="cd07989">
    <property type="entry name" value="LPLAT_AGPAT-like"/>
    <property type="match status" value="1"/>
</dbReference>
<organism evidence="14 15">
    <name type="scientific">Tothia fuscella</name>
    <dbReference type="NCBI Taxonomy" id="1048955"/>
    <lineage>
        <taxon>Eukaryota</taxon>
        <taxon>Fungi</taxon>
        <taxon>Dikarya</taxon>
        <taxon>Ascomycota</taxon>
        <taxon>Pezizomycotina</taxon>
        <taxon>Dothideomycetes</taxon>
        <taxon>Pleosporomycetidae</taxon>
        <taxon>Venturiales</taxon>
        <taxon>Cylindrosympodiaceae</taxon>
        <taxon>Tothia</taxon>
    </lineage>
</organism>
<protein>
    <recommendedName>
        <fullName evidence="12">Tafazzin family protein</fullName>
    </recommendedName>
</protein>
<keyword evidence="5" id="KW-0999">Mitochondrion inner membrane</keyword>
<dbReference type="GO" id="GO:0047184">
    <property type="term" value="F:1-acylglycerophosphocholine O-acyltransferase activity"/>
    <property type="evidence" value="ECO:0007669"/>
    <property type="project" value="TreeGrafter"/>
</dbReference>
<dbReference type="AlphaFoldDB" id="A0A9P4P0R4"/>
<dbReference type="PANTHER" id="PTHR12497:SF0">
    <property type="entry name" value="TAFAZZIN"/>
    <property type="match status" value="1"/>
</dbReference>
<accession>A0A9P4P0R4</accession>
<keyword evidence="7" id="KW-0496">Mitochondrion</keyword>
<reference evidence="14" key="1">
    <citation type="journal article" date="2020" name="Stud. Mycol.">
        <title>101 Dothideomycetes genomes: a test case for predicting lifestyles and emergence of pathogens.</title>
        <authorList>
            <person name="Haridas S."/>
            <person name="Albert R."/>
            <person name="Binder M."/>
            <person name="Bloem J."/>
            <person name="Labutti K."/>
            <person name="Salamov A."/>
            <person name="Andreopoulos B."/>
            <person name="Baker S."/>
            <person name="Barry K."/>
            <person name="Bills G."/>
            <person name="Bluhm B."/>
            <person name="Cannon C."/>
            <person name="Castanera R."/>
            <person name="Culley D."/>
            <person name="Daum C."/>
            <person name="Ezra D."/>
            <person name="Gonzalez J."/>
            <person name="Henrissat B."/>
            <person name="Kuo A."/>
            <person name="Liang C."/>
            <person name="Lipzen A."/>
            <person name="Lutzoni F."/>
            <person name="Magnuson J."/>
            <person name="Mondo S."/>
            <person name="Nolan M."/>
            <person name="Ohm R."/>
            <person name="Pangilinan J."/>
            <person name="Park H.-J."/>
            <person name="Ramirez L."/>
            <person name="Alfaro M."/>
            <person name="Sun H."/>
            <person name="Tritt A."/>
            <person name="Yoshinaga Y."/>
            <person name="Zwiers L.-H."/>
            <person name="Turgeon B."/>
            <person name="Goodwin S."/>
            <person name="Spatafora J."/>
            <person name="Crous P."/>
            <person name="Grigoriev I."/>
        </authorList>
    </citation>
    <scope>NUCLEOTIDE SEQUENCE</scope>
    <source>
        <strain evidence="14">CBS 130266</strain>
    </source>
</reference>